<proteinExistence type="predicted"/>
<dbReference type="EMBL" id="QEXV01000004">
    <property type="protein sequence ID" value="PWE16893.1"/>
    <property type="molecule type" value="Genomic_DNA"/>
</dbReference>
<evidence type="ECO:0000313" key="2">
    <source>
        <dbReference type="Proteomes" id="UP000245168"/>
    </source>
</evidence>
<dbReference type="Pfam" id="PF09195">
    <property type="entry name" value="Endonuc-BglII"/>
    <property type="match status" value="1"/>
</dbReference>
<dbReference type="AlphaFoldDB" id="A0A2U2BSA4"/>
<comment type="caution">
    <text evidence="1">The sequence shown here is derived from an EMBL/GenBank/DDBJ whole genome shotgun (WGS) entry which is preliminary data.</text>
</comment>
<name>A0A2U2BSA4_9PROT</name>
<dbReference type="GO" id="GO:0009307">
    <property type="term" value="P:DNA restriction-modification system"/>
    <property type="evidence" value="ECO:0007669"/>
    <property type="project" value="InterPro"/>
</dbReference>
<dbReference type="SUPFAM" id="SSF52980">
    <property type="entry name" value="Restriction endonuclease-like"/>
    <property type="match status" value="1"/>
</dbReference>
<sequence length="271" mass="30711">MISGNKTINAKFERLCDLGWVFQSLNYASAVISDEFEREFDLLLDSLLSARFTIEDAIIKRGGGRSDQTTALGRQFVANGWKANNITIKNRVEFSSAFSPIDTQSTTHEIDHLISNENNKLAAIEIEWNNKDEFFDRDVQAIRRLYEMNVVDLGGIVTRSPKLEEKIPEFVLEYFINWPIKCANDFANVASYFEQKYGRNKFSFPTDVQAAEIDRKVKAGTPYVDAASRVFVASKYAGTTTNWRQLQSRVQRKDLGRAPTILIGIPPSAFS</sequence>
<keyword evidence="2" id="KW-1185">Reference proteome</keyword>
<dbReference type="InterPro" id="IPR015278">
    <property type="entry name" value="BglII-like"/>
</dbReference>
<dbReference type="RefSeq" id="WP_109253116.1">
    <property type="nucleotide sequence ID" value="NZ_QEXV01000004.1"/>
</dbReference>
<evidence type="ECO:0000313" key="1">
    <source>
        <dbReference type="EMBL" id="PWE16893.1"/>
    </source>
</evidence>
<gene>
    <name evidence="1" type="ORF">DDZ18_09260</name>
</gene>
<dbReference type="OrthoDB" id="1956808at2"/>
<reference evidence="2" key="1">
    <citation type="submission" date="2018-05" db="EMBL/GenBank/DDBJ databases">
        <authorList>
            <person name="Liu B.-T."/>
        </authorList>
    </citation>
    <scope>NUCLEOTIDE SEQUENCE [LARGE SCALE GENOMIC DNA]</scope>
    <source>
        <strain evidence="2">WD6-1</strain>
    </source>
</reference>
<dbReference type="InterPro" id="IPR011335">
    <property type="entry name" value="Restrct_endonuc-II-like"/>
</dbReference>
<protein>
    <recommendedName>
        <fullName evidence="3">Restriction endonuclease</fullName>
    </recommendedName>
</protein>
<organism evidence="1 2">
    <name type="scientific">Marinicauda salina</name>
    <dbReference type="NCBI Taxonomy" id="2135793"/>
    <lineage>
        <taxon>Bacteria</taxon>
        <taxon>Pseudomonadati</taxon>
        <taxon>Pseudomonadota</taxon>
        <taxon>Alphaproteobacteria</taxon>
        <taxon>Maricaulales</taxon>
        <taxon>Maricaulaceae</taxon>
        <taxon>Marinicauda</taxon>
    </lineage>
</organism>
<dbReference type="GO" id="GO:0009036">
    <property type="term" value="F:type II site-specific deoxyribonuclease activity"/>
    <property type="evidence" value="ECO:0007669"/>
    <property type="project" value="InterPro"/>
</dbReference>
<accession>A0A2U2BSA4</accession>
<dbReference type="Proteomes" id="UP000245168">
    <property type="component" value="Unassembled WGS sequence"/>
</dbReference>
<evidence type="ECO:0008006" key="3">
    <source>
        <dbReference type="Google" id="ProtNLM"/>
    </source>
</evidence>